<accession>A0A5Q2MD85</accession>
<evidence type="ECO:0000313" key="2">
    <source>
        <dbReference type="Proteomes" id="UP000392064"/>
    </source>
</evidence>
<protein>
    <submittedName>
        <fullName evidence="1">Uncharacterized protein</fullName>
    </submittedName>
</protein>
<organism evidence="1 2">
    <name type="scientific">Aeromicrobium yanjiei</name>
    <dbReference type="NCBI Taxonomy" id="2662028"/>
    <lineage>
        <taxon>Bacteria</taxon>
        <taxon>Bacillati</taxon>
        <taxon>Actinomycetota</taxon>
        <taxon>Actinomycetes</taxon>
        <taxon>Propionibacteriales</taxon>
        <taxon>Nocardioidaceae</taxon>
        <taxon>Aeromicrobium</taxon>
    </lineage>
</organism>
<keyword evidence="2" id="KW-1185">Reference proteome</keyword>
<dbReference type="Proteomes" id="UP000392064">
    <property type="component" value="Chromosome"/>
</dbReference>
<dbReference type="KEGG" id="aef:GEV26_06645"/>
<dbReference type="AlphaFoldDB" id="A0A5Q2MD85"/>
<reference evidence="1 2" key="1">
    <citation type="submission" date="2019-11" db="EMBL/GenBank/DDBJ databases">
        <authorList>
            <person name="Li J."/>
        </authorList>
    </citation>
    <scope>NUCLEOTIDE SEQUENCE [LARGE SCALE GENOMIC DNA]</scope>
    <source>
        <strain evidence="1 2">MF47</strain>
    </source>
</reference>
<gene>
    <name evidence="1" type="ORF">GEV26_06645</name>
</gene>
<name>A0A5Q2MD85_9ACTN</name>
<proteinExistence type="predicted"/>
<evidence type="ECO:0000313" key="1">
    <source>
        <dbReference type="EMBL" id="QGG41067.1"/>
    </source>
</evidence>
<sequence>MTMAWTWTFESSTGEVTGRSEEFDNRGDAESWVGEAFGELLEQGIDQVRLFDGESEIYGPMSLHAENN</sequence>
<dbReference type="EMBL" id="CP045737">
    <property type="protein sequence ID" value="QGG41067.1"/>
    <property type="molecule type" value="Genomic_DNA"/>
</dbReference>